<comment type="caution">
    <text evidence="1">The sequence shown here is derived from an EMBL/GenBank/DDBJ whole genome shotgun (WGS) entry which is preliminary data.</text>
</comment>
<evidence type="ECO:0000313" key="2">
    <source>
        <dbReference type="EMBL" id="CAF3966718.1"/>
    </source>
</evidence>
<protein>
    <recommendedName>
        <fullName evidence="4">GH16 domain-containing protein</fullName>
    </recommendedName>
</protein>
<dbReference type="Proteomes" id="UP000681722">
    <property type="component" value="Unassembled WGS sequence"/>
</dbReference>
<keyword evidence="3" id="KW-1185">Reference proteome</keyword>
<reference evidence="1" key="1">
    <citation type="submission" date="2021-02" db="EMBL/GenBank/DDBJ databases">
        <authorList>
            <person name="Nowell W R."/>
        </authorList>
    </citation>
    <scope>NUCLEOTIDE SEQUENCE</scope>
</reference>
<evidence type="ECO:0000313" key="3">
    <source>
        <dbReference type="Proteomes" id="UP000663829"/>
    </source>
</evidence>
<proteinExistence type="predicted"/>
<dbReference type="EMBL" id="CAJOBC010008625">
    <property type="protein sequence ID" value="CAF3966718.1"/>
    <property type="molecule type" value="Genomic_DNA"/>
</dbReference>
<dbReference type="AlphaFoldDB" id="A0A814WHH5"/>
<dbReference type="Proteomes" id="UP000663829">
    <property type="component" value="Unassembled WGS sequence"/>
</dbReference>
<dbReference type="OrthoDB" id="4781at2759"/>
<accession>A0A814WHH5</accession>
<evidence type="ECO:0008006" key="4">
    <source>
        <dbReference type="Google" id="ProtNLM"/>
    </source>
</evidence>
<dbReference type="Gene3D" id="2.60.120.200">
    <property type="match status" value="1"/>
</dbReference>
<name>A0A814WHH5_9BILA</name>
<organism evidence="1 3">
    <name type="scientific">Didymodactylos carnosus</name>
    <dbReference type="NCBI Taxonomy" id="1234261"/>
    <lineage>
        <taxon>Eukaryota</taxon>
        <taxon>Metazoa</taxon>
        <taxon>Spiralia</taxon>
        <taxon>Gnathifera</taxon>
        <taxon>Rotifera</taxon>
        <taxon>Eurotatoria</taxon>
        <taxon>Bdelloidea</taxon>
        <taxon>Philodinida</taxon>
        <taxon>Philodinidae</taxon>
        <taxon>Didymodactylos</taxon>
    </lineage>
</organism>
<dbReference type="SUPFAM" id="SSF49899">
    <property type="entry name" value="Concanavalin A-like lectins/glucanases"/>
    <property type="match status" value="1"/>
</dbReference>
<gene>
    <name evidence="1" type="ORF">GPM918_LOCUS23784</name>
    <name evidence="2" type="ORF">SRO942_LOCUS23783</name>
</gene>
<sequence length="107" mass="12270">MYDAVNLFDIAGRTLLKFARNILVKIFTTDELKTRKLRGNAKLRKLDDVQIRLPCGKGIWPAFWLLGNAWDKYKYYWPTVGGIDIVEMIGGKVWGVEQDSIAYGHAH</sequence>
<evidence type="ECO:0000313" key="1">
    <source>
        <dbReference type="EMBL" id="CAF1202319.1"/>
    </source>
</evidence>
<dbReference type="EMBL" id="CAJNOQ010008624">
    <property type="protein sequence ID" value="CAF1202319.1"/>
    <property type="molecule type" value="Genomic_DNA"/>
</dbReference>
<dbReference type="InterPro" id="IPR013320">
    <property type="entry name" value="ConA-like_dom_sf"/>
</dbReference>